<dbReference type="EMBL" id="BFEA01000257">
    <property type="protein sequence ID" value="GBG76956.1"/>
    <property type="molecule type" value="Genomic_DNA"/>
</dbReference>
<protein>
    <recommendedName>
        <fullName evidence="3">Reverse transcriptase domain-containing protein</fullName>
    </recommendedName>
</protein>
<sequence>MISPAESQMIATSFSVRTSSSVFSSVHERRERPVDWIDMPLNMSGESTIPLPSHVPVELRKSLICVLNGYAEVLSVHDNDIGLTNVIEHVILTRDNPPISCAPYRYSPAERAAAFQRIKKFEVNGWIEPAKGLWFFPVVIVPKKVGGIRICIDYRKLNDITIKDVYPLPRIDELLDAIGSARFFSKFDVRHGFHHLFVQEEDRPKTAFVLFEGTWQWIQCPMGICNAPATFQRTMNMAFQNFVRKTRLAQSIINYCVIVYMDDILVYSSSYEGHVQHIEWALHALRDAGFKVALEKCQFFLTTISFLGHVVTDKGLQPEPQKVAAVRDAPVPTTITQVRAFLGLASYYRRFIKGFAAIARPLTNLLRKDHPLIWTPECDQAFSKLKAALISAPVLIRPDPEKPFVLITDWQPEAISAILVQVGPSGLESVVEYASKSVPACKHIYAAPTGECYAALWGISHFRAYLYGRKFTLVTDHEPLLALKKSKDYSGMIGRWATVLQNMDFDIRHRKHERHGNVDELTRLHRPEKVPRNEEVIPWNEPEQKIGARYSQVEILSKHFELIASPVSITEVTRKLLKQGVETRAALKAKAKRYTDLMERAVPRLARKRQRMTELAHGRQTFEELSFCLTRVQVKWTGTIEHPTWIENPEPLIIQGWRTNEEGDLIGFLFGSVRPGRRQFIAQELIAPIVHLAGDLSPDIYFQSDNSPAPYIFEQSLDPYLQWTLCLEEPRDEDTLPSRQEYLKPYEIIPHAFYPRAEEVVIDDDNEEEEDDDEETSEEGSYSEHSKGELSEEEEEEEGTGSEWEAPPEEATRTGTEAEDPEAARKREQIASGKRQLEFACEASLRIGSDLTRDPEPPRPEDGDPAAAATSSTARQRWRRSPSSSSPTRPLVRPRTNAGDRPSTSDAAPPTP</sequence>
<dbReference type="Pfam" id="PF00078">
    <property type="entry name" value="RVT_1"/>
    <property type="match status" value="1"/>
</dbReference>
<evidence type="ECO:0000256" key="2">
    <source>
        <dbReference type="SAM" id="MobiDB-lite"/>
    </source>
</evidence>
<organism evidence="4 5">
    <name type="scientific">Chara braunii</name>
    <name type="common">Braun's stonewort</name>
    <dbReference type="NCBI Taxonomy" id="69332"/>
    <lineage>
        <taxon>Eukaryota</taxon>
        <taxon>Viridiplantae</taxon>
        <taxon>Streptophyta</taxon>
        <taxon>Charophyceae</taxon>
        <taxon>Charales</taxon>
        <taxon>Characeae</taxon>
        <taxon>Chara</taxon>
    </lineage>
</organism>
<dbReference type="Gene3D" id="3.30.70.270">
    <property type="match status" value="2"/>
</dbReference>
<feature type="domain" description="Reverse transcriptase" evidence="3">
    <location>
        <begin position="122"/>
        <end position="311"/>
    </location>
</feature>
<dbReference type="CDD" id="cd01647">
    <property type="entry name" value="RT_LTR"/>
    <property type="match status" value="1"/>
</dbReference>
<proteinExistence type="predicted"/>
<feature type="compositionally biased region" description="Acidic residues" evidence="2">
    <location>
        <begin position="791"/>
        <end position="800"/>
    </location>
</feature>
<evidence type="ECO:0000256" key="1">
    <source>
        <dbReference type="ARBA" id="ARBA00023268"/>
    </source>
</evidence>
<evidence type="ECO:0000313" key="5">
    <source>
        <dbReference type="Proteomes" id="UP000265515"/>
    </source>
</evidence>
<accession>A0A388L3S8</accession>
<dbReference type="CDD" id="cd09274">
    <property type="entry name" value="RNase_HI_RT_Ty3"/>
    <property type="match status" value="1"/>
</dbReference>
<dbReference type="Pfam" id="PF17919">
    <property type="entry name" value="RT_RNaseH_2"/>
    <property type="match status" value="1"/>
</dbReference>
<dbReference type="AlphaFoldDB" id="A0A388L3S8"/>
<evidence type="ECO:0000313" key="4">
    <source>
        <dbReference type="EMBL" id="GBG76956.1"/>
    </source>
</evidence>
<dbReference type="PANTHER" id="PTHR37984">
    <property type="entry name" value="PROTEIN CBG26694"/>
    <property type="match status" value="1"/>
</dbReference>
<keyword evidence="1" id="KW-0511">Multifunctional enzyme</keyword>
<name>A0A388L3S8_CHABU</name>
<dbReference type="Gene3D" id="3.10.10.10">
    <property type="entry name" value="HIV Type 1 Reverse Transcriptase, subunit A, domain 1"/>
    <property type="match status" value="1"/>
</dbReference>
<dbReference type="PROSITE" id="PS50878">
    <property type="entry name" value="RT_POL"/>
    <property type="match status" value="1"/>
</dbReference>
<feature type="compositionally biased region" description="Low complexity" evidence="2">
    <location>
        <begin position="865"/>
        <end position="895"/>
    </location>
</feature>
<keyword evidence="5" id="KW-1185">Reference proteome</keyword>
<dbReference type="Gramene" id="GBG76956">
    <property type="protein sequence ID" value="GBG76956"/>
    <property type="gene ID" value="CBR_g23286"/>
</dbReference>
<gene>
    <name evidence="4" type="ORF">CBR_g23286</name>
</gene>
<dbReference type="InterPro" id="IPR041577">
    <property type="entry name" value="RT_RNaseH_2"/>
</dbReference>
<evidence type="ECO:0000259" key="3">
    <source>
        <dbReference type="PROSITE" id="PS50878"/>
    </source>
</evidence>
<dbReference type="PANTHER" id="PTHR37984:SF5">
    <property type="entry name" value="PROTEIN NYNRIN-LIKE"/>
    <property type="match status" value="1"/>
</dbReference>
<dbReference type="InterPro" id="IPR043128">
    <property type="entry name" value="Rev_trsase/Diguanyl_cyclase"/>
</dbReference>
<dbReference type="Proteomes" id="UP000265515">
    <property type="component" value="Unassembled WGS sequence"/>
</dbReference>
<comment type="caution">
    <text evidence="4">The sequence shown here is derived from an EMBL/GenBank/DDBJ whole genome shotgun (WGS) entry which is preliminary data.</text>
</comment>
<feature type="region of interest" description="Disordered" evidence="2">
    <location>
        <begin position="765"/>
        <end position="912"/>
    </location>
</feature>
<dbReference type="SUPFAM" id="SSF56672">
    <property type="entry name" value="DNA/RNA polymerases"/>
    <property type="match status" value="1"/>
</dbReference>
<dbReference type="FunFam" id="3.30.70.270:FF:000020">
    <property type="entry name" value="Transposon Tf2-6 polyprotein-like Protein"/>
    <property type="match status" value="1"/>
</dbReference>
<dbReference type="InterPro" id="IPR050951">
    <property type="entry name" value="Retrovirus_Pol_polyprotein"/>
</dbReference>
<reference evidence="4 5" key="1">
    <citation type="journal article" date="2018" name="Cell">
        <title>The Chara Genome: Secondary Complexity and Implications for Plant Terrestrialization.</title>
        <authorList>
            <person name="Nishiyama T."/>
            <person name="Sakayama H."/>
            <person name="Vries J.D."/>
            <person name="Buschmann H."/>
            <person name="Saint-Marcoux D."/>
            <person name="Ullrich K.K."/>
            <person name="Haas F.B."/>
            <person name="Vanderstraeten L."/>
            <person name="Becker D."/>
            <person name="Lang D."/>
            <person name="Vosolsobe S."/>
            <person name="Rombauts S."/>
            <person name="Wilhelmsson P.K.I."/>
            <person name="Janitza P."/>
            <person name="Kern R."/>
            <person name="Heyl A."/>
            <person name="Rumpler F."/>
            <person name="Villalobos L.I.A.C."/>
            <person name="Clay J.M."/>
            <person name="Skokan R."/>
            <person name="Toyoda A."/>
            <person name="Suzuki Y."/>
            <person name="Kagoshima H."/>
            <person name="Schijlen E."/>
            <person name="Tajeshwar N."/>
            <person name="Catarino B."/>
            <person name="Hetherington A.J."/>
            <person name="Saltykova A."/>
            <person name="Bonnot C."/>
            <person name="Breuninger H."/>
            <person name="Symeonidi A."/>
            <person name="Radhakrishnan G.V."/>
            <person name="Van Nieuwerburgh F."/>
            <person name="Deforce D."/>
            <person name="Chang C."/>
            <person name="Karol K.G."/>
            <person name="Hedrich R."/>
            <person name="Ulvskov P."/>
            <person name="Glockner G."/>
            <person name="Delwiche C.F."/>
            <person name="Petrasek J."/>
            <person name="Van de Peer Y."/>
            <person name="Friml J."/>
            <person name="Beilby M."/>
            <person name="Dolan L."/>
            <person name="Kohara Y."/>
            <person name="Sugano S."/>
            <person name="Fujiyama A."/>
            <person name="Delaux P.-M."/>
            <person name="Quint M."/>
            <person name="TheiBen G."/>
            <person name="Hagemann M."/>
            <person name="Harholt J."/>
            <person name="Dunand C."/>
            <person name="Zachgo S."/>
            <person name="Langdale J."/>
            <person name="Maumus F."/>
            <person name="Straeten D.V.D."/>
            <person name="Gould S.B."/>
            <person name="Rensing S.A."/>
        </authorList>
    </citation>
    <scope>NUCLEOTIDE SEQUENCE [LARGE SCALE GENOMIC DNA]</scope>
    <source>
        <strain evidence="4 5">S276</strain>
    </source>
</reference>
<feature type="compositionally biased region" description="Acidic residues" evidence="2">
    <location>
        <begin position="765"/>
        <end position="778"/>
    </location>
</feature>
<dbReference type="InterPro" id="IPR000477">
    <property type="entry name" value="RT_dom"/>
</dbReference>
<feature type="compositionally biased region" description="Basic and acidic residues" evidence="2">
    <location>
        <begin position="851"/>
        <end position="862"/>
    </location>
</feature>
<dbReference type="InterPro" id="IPR043502">
    <property type="entry name" value="DNA/RNA_pol_sf"/>
</dbReference>
<dbReference type="GO" id="GO:0003824">
    <property type="term" value="F:catalytic activity"/>
    <property type="evidence" value="ECO:0007669"/>
    <property type="project" value="UniProtKB-KW"/>
</dbReference>